<dbReference type="EMBL" id="JBDFQZ010000005">
    <property type="protein sequence ID" value="KAK9724642.1"/>
    <property type="molecule type" value="Genomic_DNA"/>
</dbReference>
<organism evidence="3 4">
    <name type="scientific">Saponaria officinalis</name>
    <name type="common">Common soapwort</name>
    <name type="synonym">Lychnis saponaria</name>
    <dbReference type="NCBI Taxonomy" id="3572"/>
    <lineage>
        <taxon>Eukaryota</taxon>
        <taxon>Viridiplantae</taxon>
        <taxon>Streptophyta</taxon>
        <taxon>Embryophyta</taxon>
        <taxon>Tracheophyta</taxon>
        <taxon>Spermatophyta</taxon>
        <taxon>Magnoliopsida</taxon>
        <taxon>eudicotyledons</taxon>
        <taxon>Gunneridae</taxon>
        <taxon>Pentapetalae</taxon>
        <taxon>Caryophyllales</taxon>
        <taxon>Caryophyllaceae</taxon>
        <taxon>Caryophylleae</taxon>
        <taxon>Saponaria</taxon>
    </lineage>
</organism>
<dbReference type="Gene3D" id="3.40.630.10">
    <property type="entry name" value="Zn peptidases"/>
    <property type="match status" value="1"/>
</dbReference>
<evidence type="ECO:0008006" key="5">
    <source>
        <dbReference type="Google" id="ProtNLM"/>
    </source>
</evidence>
<evidence type="ECO:0000256" key="2">
    <source>
        <dbReference type="ARBA" id="ARBA00022801"/>
    </source>
</evidence>
<accession>A0AAW1KTT8</accession>
<dbReference type="SUPFAM" id="SSF53187">
    <property type="entry name" value="Zn-dependent exopeptidases"/>
    <property type="match status" value="1"/>
</dbReference>
<gene>
    <name evidence="3" type="ORF">RND81_05G088900</name>
</gene>
<evidence type="ECO:0000313" key="4">
    <source>
        <dbReference type="Proteomes" id="UP001443914"/>
    </source>
</evidence>
<name>A0AAW1KTT8_SAPOF</name>
<dbReference type="GO" id="GO:0046872">
    <property type="term" value="F:metal ion binding"/>
    <property type="evidence" value="ECO:0007669"/>
    <property type="project" value="UniProtKB-KW"/>
</dbReference>
<sequence length="159" mass="17684">MQPFWITCLYCRRNVPVMLFPGQVRFTIDLRAMDDAGREAILYELSNKMYNICDKRSVSCVIERKHDAIAVNCDPELSSQLNSAALSAFKKMAGDVEVNVPKLMSGAGHDAMAMAHLTKMKLVFVRCRGGVRHSPAELVLDDDVWAAGLAVLAFLENHL</sequence>
<evidence type="ECO:0000313" key="3">
    <source>
        <dbReference type="EMBL" id="KAK9724642.1"/>
    </source>
</evidence>
<dbReference type="AlphaFoldDB" id="A0AAW1KTT8"/>
<keyword evidence="1" id="KW-0479">Metal-binding</keyword>
<dbReference type="GO" id="GO:0016813">
    <property type="term" value="F:hydrolase activity, acting on carbon-nitrogen (but not peptide) bonds, in linear amidines"/>
    <property type="evidence" value="ECO:0007669"/>
    <property type="project" value="InterPro"/>
</dbReference>
<keyword evidence="4" id="KW-1185">Reference proteome</keyword>
<dbReference type="InterPro" id="IPR010158">
    <property type="entry name" value="Amidase_Cbmase"/>
</dbReference>
<dbReference type="PANTHER" id="PTHR32494:SF19">
    <property type="entry name" value="ALLANTOATE DEIMINASE-RELATED"/>
    <property type="match status" value="1"/>
</dbReference>
<dbReference type="PANTHER" id="PTHR32494">
    <property type="entry name" value="ALLANTOATE DEIMINASE-RELATED"/>
    <property type="match status" value="1"/>
</dbReference>
<reference evidence="3" key="1">
    <citation type="submission" date="2024-03" db="EMBL/GenBank/DDBJ databases">
        <title>WGS assembly of Saponaria officinalis var. Norfolk2.</title>
        <authorList>
            <person name="Jenkins J."/>
            <person name="Shu S."/>
            <person name="Grimwood J."/>
            <person name="Barry K."/>
            <person name="Goodstein D."/>
            <person name="Schmutz J."/>
            <person name="Leebens-Mack J."/>
            <person name="Osbourn A."/>
        </authorList>
    </citation>
    <scope>NUCLEOTIDE SEQUENCE [LARGE SCALE GENOMIC DNA]</scope>
    <source>
        <strain evidence="3">JIC</strain>
    </source>
</reference>
<keyword evidence="2" id="KW-0378">Hydrolase</keyword>
<evidence type="ECO:0000256" key="1">
    <source>
        <dbReference type="ARBA" id="ARBA00022723"/>
    </source>
</evidence>
<comment type="caution">
    <text evidence="3">The sequence shown here is derived from an EMBL/GenBank/DDBJ whole genome shotgun (WGS) entry which is preliminary data.</text>
</comment>
<dbReference type="Gene3D" id="3.30.70.360">
    <property type="match status" value="1"/>
</dbReference>
<proteinExistence type="predicted"/>
<dbReference type="Proteomes" id="UP001443914">
    <property type="component" value="Unassembled WGS sequence"/>
</dbReference>
<protein>
    <recommendedName>
        <fullName evidence="5">Allantoate amidohydrolase</fullName>
    </recommendedName>
</protein>